<keyword evidence="2" id="KW-0808">Transferase</keyword>
<dbReference type="InterPro" id="IPR027417">
    <property type="entry name" value="P-loop_NTPase"/>
</dbReference>
<protein>
    <submittedName>
        <fullName evidence="3">Sulfotransferase domain-containing</fullName>
    </submittedName>
</protein>
<dbReference type="InterPro" id="IPR000863">
    <property type="entry name" value="Sulfotransferase_dom"/>
</dbReference>
<evidence type="ECO:0000256" key="1">
    <source>
        <dbReference type="ARBA" id="ARBA00005771"/>
    </source>
</evidence>
<comment type="similarity">
    <text evidence="1">Belongs to the sulfotransferase 1 family.</text>
</comment>
<comment type="caution">
    <text evidence="3">The sequence shown here is derived from an EMBL/GenBank/DDBJ whole genome shotgun (WGS) entry which is preliminary data.</text>
</comment>
<dbReference type="EMBL" id="CACRXK020002284">
    <property type="protein sequence ID" value="CAB3993559.1"/>
    <property type="molecule type" value="Genomic_DNA"/>
</dbReference>
<dbReference type="OrthoDB" id="205623at2759"/>
<dbReference type="Pfam" id="PF00685">
    <property type="entry name" value="Sulfotransfer_1"/>
    <property type="match status" value="1"/>
</dbReference>
<reference evidence="3" key="1">
    <citation type="submission" date="2020-04" db="EMBL/GenBank/DDBJ databases">
        <authorList>
            <person name="Alioto T."/>
            <person name="Alioto T."/>
            <person name="Gomez Garrido J."/>
        </authorList>
    </citation>
    <scope>NUCLEOTIDE SEQUENCE</scope>
    <source>
        <strain evidence="3">A484AB</strain>
    </source>
</reference>
<dbReference type="Proteomes" id="UP001152795">
    <property type="component" value="Unassembled WGS sequence"/>
</dbReference>
<dbReference type="SUPFAM" id="SSF52540">
    <property type="entry name" value="P-loop containing nucleoside triphosphate hydrolases"/>
    <property type="match status" value="1"/>
</dbReference>
<organism evidence="3 4">
    <name type="scientific">Paramuricea clavata</name>
    <name type="common">Red gorgonian</name>
    <name type="synonym">Violescent sea-whip</name>
    <dbReference type="NCBI Taxonomy" id="317549"/>
    <lineage>
        <taxon>Eukaryota</taxon>
        <taxon>Metazoa</taxon>
        <taxon>Cnidaria</taxon>
        <taxon>Anthozoa</taxon>
        <taxon>Octocorallia</taxon>
        <taxon>Malacalcyonacea</taxon>
        <taxon>Plexauridae</taxon>
        <taxon>Paramuricea</taxon>
    </lineage>
</organism>
<sequence>MPFEKSGDGNPGVQLLKQRLSSLETEQGRRHGLSFKPRPDDVFVVTPPKCGTTWMQQILHQLRSGGDMSFDEISDVVPYVEEAYDTEINLDAEQHYQPRCYKTHVWYPDCPKGAKYIVIYREPCAAFNSFFKFFEGWMFQPGEVSLHEFVKDFLLAREVPQNKMENASYFVHLISWWEHRNDSNVLFLFFEDMKDDLESVVRKTAAFIGIQDKVKIEKAVEMSSFEFMKGNRKKFSAMRIARYRNVACGVPHDVVPNMVVTGSATKGRELMDDKTKEIIQGKWLEVVAKQTGFQDYNELRSAFKKNNN</sequence>
<proteinExistence type="inferred from homology"/>
<dbReference type="AlphaFoldDB" id="A0A6S7GTZ5"/>
<name>A0A6S7GTZ5_PARCT</name>
<evidence type="ECO:0000313" key="4">
    <source>
        <dbReference type="Proteomes" id="UP001152795"/>
    </source>
</evidence>
<gene>
    <name evidence="3" type="ORF">PACLA_8A088099</name>
</gene>
<dbReference type="Gene3D" id="3.40.50.300">
    <property type="entry name" value="P-loop containing nucleotide triphosphate hydrolases"/>
    <property type="match status" value="1"/>
</dbReference>
<dbReference type="PANTHER" id="PTHR11783">
    <property type="entry name" value="SULFOTRANSFERASE SULT"/>
    <property type="match status" value="1"/>
</dbReference>
<evidence type="ECO:0000313" key="3">
    <source>
        <dbReference type="EMBL" id="CAB3993559.1"/>
    </source>
</evidence>
<keyword evidence="4" id="KW-1185">Reference proteome</keyword>
<dbReference type="GO" id="GO:0008146">
    <property type="term" value="F:sulfotransferase activity"/>
    <property type="evidence" value="ECO:0007669"/>
    <property type="project" value="InterPro"/>
</dbReference>
<accession>A0A6S7GTZ5</accession>
<evidence type="ECO:0000256" key="2">
    <source>
        <dbReference type="ARBA" id="ARBA00022679"/>
    </source>
</evidence>